<dbReference type="AlphaFoldDB" id="A0A7C5XKI1"/>
<keyword evidence="1" id="KW-0472">Membrane</keyword>
<feature type="transmembrane region" description="Helical" evidence="1">
    <location>
        <begin position="15"/>
        <end position="36"/>
    </location>
</feature>
<gene>
    <name evidence="3" type="ORF">ENM84_03865</name>
</gene>
<feature type="transmembrane region" description="Helical" evidence="1">
    <location>
        <begin position="126"/>
        <end position="152"/>
    </location>
</feature>
<accession>A0A7C5XKI1</accession>
<feature type="transmembrane region" description="Helical" evidence="1">
    <location>
        <begin position="376"/>
        <end position="397"/>
    </location>
</feature>
<dbReference type="EMBL" id="DRZI01000163">
    <property type="protein sequence ID" value="HHP81782.1"/>
    <property type="molecule type" value="Genomic_DNA"/>
</dbReference>
<evidence type="ECO:0000313" key="3">
    <source>
        <dbReference type="EMBL" id="HHP81782.1"/>
    </source>
</evidence>
<feature type="transmembrane region" description="Helical" evidence="1">
    <location>
        <begin position="311"/>
        <end position="328"/>
    </location>
</feature>
<feature type="transmembrane region" description="Helical" evidence="1">
    <location>
        <begin position="280"/>
        <end position="299"/>
    </location>
</feature>
<keyword evidence="1" id="KW-0812">Transmembrane</keyword>
<reference evidence="3" key="1">
    <citation type="journal article" date="2020" name="mSystems">
        <title>Genome- and Community-Level Interaction Insights into Carbon Utilization and Element Cycling Functions of Hydrothermarchaeota in Hydrothermal Sediment.</title>
        <authorList>
            <person name="Zhou Z."/>
            <person name="Liu Y."/>
            <person name="Xu W."/>
            <person name="Pan J."/>
            <person name="Luo Z.H."/>
            <person name="Li M."/>
        </authorList>
    </citation>
    <scope>NUCLEOTIDE SEQUENCE [LARGE SCALE GENOMIC DNA]</scope>
    <source>
        <strain evidence="3">SpSt-1121</strain>
    </source>
</reference>
<evidence type="ECO:0000259" key="2">
    <source>
        <dbReference type="Pfam" id="PF13231"/>
    </source>
</evidence>
<organism evidence="3">
    <name type="scientific">Ignisphaera aggregans</name>
    <dbReference type="NCBI Taxonomy" id="334771"/>
    <lineage>
        <taxon>Archaea</taxon>
        <taxon>Thermoproteota</taxon>
        <taxon>Thermoprotei</taxon>
        <taxon>Desulfurococcales</taxon>
        <taxon>Desulfurococcaceae</taxon>
        <taxon>Ignisphaera</taxon>
    </lineage>
</organism>
<name>A0A7C5XKI1_9CREN</name>
<feature type="transmembrane region" description="Helical" evidence="1">
    <location>
        <begin position="158"/>
        <end position="184"/>
    </location>
</feature>
<protein>
    <recommendedName>
        <fullName evidence="2">Glycosyltransferase RgtA/B/C/D-like domain-containing protein</fullName>
    </recommendedName>
</protein>
<evidence type="ECO:0000256" key="1">
    <source>
        <dbReference type="SAM" id="Phobius"/>
    </source>
</evidence>
<comment type="caution">
    <text evidence="3">The sequence shown here is derived from an EMBL/GenBank/DDBJ whole genome shotgun (WGS) entry which is preliminary data.</text>
</comment>
<proteinExistence type="predicted"/>
<keyword evidence="1" id="KW-1133">Transmembrane helix</keyword>
<sequence length="403" mass="46185">MQISESFLRIIKKPVIKFILIITLYDILIFSLFLVINPNILDWLFDDKYVINNELIYYVDFRPGYPPIGKLPYTFLYKVFGNAESIVLYNLIMTNLTLIILYKLLKEVTSRRKAIILTSIVALQPVLIWSTIFSTHADTVALFWLILTIYYIKAKNPLGVGLSAALGFLTKIYNAILMIPAFVLFKGRERVVLVSSFITIIILMSAPYLSLDPLMYITTYLHHLSRGPSESIFALLDGYYSHTGFPHPTFEAMIYAWQFNAIYTPSNIDHFNYAWNYPQLRYISSTLQIFFLLLFSILLSKMRHEIEVLKTTSLAALSYFVFSAFWNPPISLPTFILVTLTTLDVKTLYQVLILACFMIIDLIHAAIWIPGSPIDICVGLLVVTISRALLISTALYITTKIMR</sequence>
<dbReference type="Pfam" id="PF13231">
    <property type="entry name" value="PMT_2"/>
    <property type="match status" value="1"/>
</dbReference>
<feature type="transmembrane region" description="Helical" evidence="1">
    <location>
        <begin position="86"/>
        <end position="105"/>
    </location>
</feature>
<feature type="transmembrane region" description="Helical" evidence="1">
    <location>
        <begin position="348"/>
        <end position="369"/>
    </location>
</feature>
<dbReference type="InterPro" id="IPR038731">
    <property type="entry name" value="RgtA/B/C-like"/>
</dbReference>
<feature type="transmembrane region" description="Helical" evidence="1">
    <location>
        <begin position="191"/>
        <end position="211"/>
    </location>
</feature>
<feature type="domain" description="Glycosyltransferase RgtA/B/C/D-like" evidence="2">
    <location>
        <begin position="66"/>
        <end position="203"/>
    </location>
</feature>